<dbReference type="PROSITE" id="PS50103">
    <property type="entry name" value="ZF_C3H1"/>
    <property type="match status" value="1"/>
</dbReference>
<reference evidence="4" key="1">
    <citation type="submission" date="2023-06" db="EMBL/GenBank/DDBJ databases">
        <title>Genome-scale phylogeny and comparative genomics of the fungal order Sordariales.</title>
        <authorList>
            <consortium name="Lawrence Berkeley National Laboratory"/>
            <person name="Hensen N."/>
            <person name="Bonometti L."/>
            <person name="Westerberg I."/>
            <person name="Brannstrom I.O."/>
            <person name="Guillou S."/>
            <person name="Cros-Aarteil S."/>
            <person name="Calhoun S."/>
            <person name="Haridas S."/>
            <person name="Kuo A."/>
            <person name="Mondo S."/>
            <person name="Pangilinan J."/>
            <person name="Riley R."/>
            <person name="Labutti K."/>
            <person name="Andreopoulos B."/>
            <person name="Lipzen A."/>
            <person name="Chen C."/>
            <person name="Yanf M."/>
            <person name="Daum C."/>
            <person name="Ng V."/>
            <person name="Clum A."/>
            <person name="Steindorff A."/>
            <person name="Ohm R."/>
            <person name="Martin F."/>
            <person name="Silar P."/>
            <person name="Natvig D."/>
            <person name="Lalanne C."/>
            <person name="Gautier V."/>
            <person name="Ament-Velasquez S.L."/>
            <person name="Kruys A."/>
            <person name="Hutchinson M.I."/>
            <person name="Powell A.J."/>
            <person name="Barry K."/>
            <person name="Miller A.N."/>
            <person name="Grigoriev I.V."/>
            <person name="Debuchy R."/>
            <person name="Gladieux P."/>
            <person name="Thoren M.H."/>
            <person name="Johannesson H."/>
        </authorList>
    </citation>
    <scope>NUCLEOTIDE SEQUENCE</scope>
    <source>
        <strain evidence="4">CBS 307.81</strain>
    </source>
</reference>
<organism evidence="4 5">
    <name type="scientific">Cercophora samala</name>
    <dbReference type="NCBI Taxonomy" id="330535"/>
    <lineage>
        <taxon>Eukaryota</taxon>
        <taxon>Fungi</taxon>
        <taxon>Dikarya</taxon>
        <taxon>Ascomycota</taxon>
        <taxon>Pezizomycotina</taxon>
        <taxon>Sordariomycetes</taxon>
        <taxon>Sordariomycetidae</taxon>
        <taxon>Sordariales</taxon>
        <taxon>Lasiosphaeriaceae</taxon>
        <taxon>Cercophora</taxon>
    </lineage>
</organism>
<feature type="zinc finger region" description="C3H1-type" evidence="1">
    <location>
        <begin position="824"/>
        <end position="853"/>
    </location>
</feature>
<feature type="domain" description="C3H1-type" evidence="3">
    <location>
        <begin position="824"/>
        <end position="853"/>
    </location>
</feature>
<feature type="region of interest" description="Disordered" evidence="2">
    <location>
        <begin position="790"/>
        <end position="821"/>
    </location>
</feature>
<evidence type="ECO:0000256" key="2">
    <source>
        <dbReference type="SAM" id="MobiDB-lite"/>
    </source>
</evidence>
<feature type="compositionally biased region" description="Polar residues" evidence="2">
    <location>
        <begin position="138"/>
        <end position="160"/>
    </location>
</feature>
<feature type="region of interest" description="Disordered" evidence="2">
    <location>
        <begin position="134"/>
        <end position="160"/>
    </location>
</feature>
<keyword evidence="1" id="KW-0479">Metal-binding</keyword>
<feature type="compositionally biased region" description="Low complexity" evidence="2">
    <location>
        <begin position="417"/>
        <end position="432"/>
    </location>
</feature>
<keyword evidence="1" id="KW-0862">Zinc</keyword>
<dbReference type="Proteomes" id="UP001174997">
    <property type="component" value="Unassembled WGS sequence"/>
</dbReference>
<sequence>MCTPLADAKAGFSVNAMSGGKLHQQHPDCKQPRPHWFAGELSSPSVASSGRSPSLTSLESVSSLDSVSESALKTPTAPASWRADPKRTKETAAGTVDSFVNKPGRPHTHHRDSSSSLFTSSGAATLTSSHTISVAKPTPQTGSHFFSGSQSANIHAPNPSVSQVSYIERKRREGDPSDSHGSRVSGCFDAISGVGSGLDIHGEQGRRDPDIFSVNDNSLKASSGLVPSCYSSQAGYKRKSSEGSAVDQGHSYECDLKAHISQQFESVRGVWSSDSVPGLLHDTSGSSPLSQATIPKNIAEIRSKLASAGILASAAPSRSADDPYTSPRPSSPSIGSDTTIKAAAHQLTTCSVQSIDQIPAPCAPVEAASATIETIASAPSTSEALSSVPDPLSGGINISSELVPNLNSNFSFSFGEQQQQQQPQQPQQQQQQNSSKLLEKEEMSGSVAGVLPGGVGAGESSPEGEQMRLSGGVRRGRGQFAASNVGFLGGRARGMLNLFVRLCTDNWRQSAHSPPLPKPGNDTTSSPSLAAVLAPNGNFATGPHQGYNSGFSSPPVPRSPTAASFSSAPAGPAVLSPAARQQFSPFPGPSAAAGVLSPGTPTVSGAGLGFGGFASGSGFSPVGFSGGPSFVDSSGFASLSLSDPFPGQGQLVPAQLAHLRMMGDAGTGNLFSPPTSQPQGMFGFPSSAAGGGPATTPTTTALPATPAPRAQNWNLGQYQTQYLVTIGPDTQGYCFARPDGSRTRLVPVDMLPFSLVGLPATENDNDKLVELVIPAGMDRLCKNSNIDRAMVQSPPSRHQDSIQASSAAAMTGSGPTSPSVAQPRKIKVYCDKWVHEGTCAFTQQGCKYKHEMPMDKATQHSLGLFHGLPSWWKKRQAELSRETERGPLERGGGVSIGGRFAAGGSGGAAGTGAGAGAEGGHRRFGSGWSRWENGSGGSGAGSASDNPPPNFGPVGSERRPGPVRNGEANDEDSERNSVISEGRSVAGMMIISPGRA</sequence>
<feature type="compositionally biased region" description="Polar residues" evidence="2">
    <location>
        <begin position="793"/>
        <end position="820"/>
    </location>
</feature>
<keyword evidence="5" id="KW-1185">Reference proteome</keyword>
<protein>
    <recommendedName>
        <fullName evidence="3">C3H1-type domain-containing protein</fullName>
    </recommendedName>
</protein>
<keyword evidence="1" id="KW-0863">Zinc-finger</keyword>
<name>A0AA40D917_9PEZI</name>
<feature type="region of interest" description="Disordered" evidence="2">
    <location>
        <begin position="414"/>
        <end position="473"/>
    </location>
</feature>
<feature type="compositionally biased region" description="Low complexity" evidence="2">
    <location>
        <begin position="42"/>
        <end position="72"/>
    </location>
</feature>
<evidence type="ECO:0000259" key="3">
    <source>
        <dbReference type="PROSITE" id="PS50103"/>
    </source>
</evidence>
<accession>A0AA40D917</accession>
<feature type="region of interest" description="Disordered" evidence="2">
    <location>
        <begin position="509"/>
        <end position="573"/>
    </location>
</feature>
<dbReference type="InterPro" id="IPR000571">
    <property type="entry name" value="Znf_CCCH"/>
</dbReference>
<proteinExistence type="predicted"/>
<feature type="compositionally biased region" description="Polar residues" evidence="2">
    <location>
        <begin position="669"/>
        <end position="679"/>
    </location>
</feature>
<comment type="caution">
    <text evidence="4">The sequence shown here is derived from an EMBL/GenBank/DDBJ whole genome shotgun (WGS) entry which is preliminary data.</text>
</comment>
<dbReference type="GO" id="GO:0008270">
    <property type="term" value="F:zinc ion binding"/>
    <property type="evidence" value="ECO:0007669"/>
    <property type="project" value="UniProtKB-KW"/>
</dbReference>
<feature type="region of interest" description="Disordered" evidence="2">
    <location>
        <begin position="667"/>
        <end position="699"/>
    </location>
</feature>
<dbReference type="EMBL" id="JAULSY010000091">
    <property type="protein sequence ID" value="KAK0666292.1"/>
    <property type="molecule type" value="Genomic_DNA"/>
</dbReference>
<feature type="compositionally biased region" description="Polar residues" evidence="2">
    <location>
        <begin position="327"/>
        <end position="337"/>
    </location>
</feature>
<dbReference type="AlphaFoldDB" id="A0AA40D917"/>
<feature type="compositionally biased region" description="Low complexity" evidence="2">
    <location>
        <begin position="559"/>
        <end position="573"/>
    </location>
</feature>
<feature type="region of interest" description="Disordered" evidence="2">
    <location>
        <begin position="18"/>
        <end position="121"/>
    </location>
</feature>
<gene>
    <name evidence="4" type="ORF">QBC41DRAFT_398671</name>
</gene>
<feature type="region of interest" description="Disordered" evidence="2">
    <location>
        <begin position="905"/>
        <end position="996"/>
    </location>
</feature>
<feature type="region of interest" description="Disordered" evidence="2">
    <location>
        <begin position="314"/>
        <end position="337"/>
    </location>
</feature>
<evidence type="ECO:0000313" key="5">
    <source>
        <dbReference type="Proteomes" id="UP001174997"/>
    </source>
</evidence>
<evidence type="ECO:0000256" key="1">
    <source>
        <dbReference type="PROSITE-ProRule" id="PRU00723"/>
    </source>
</evidence>
<evidence type="ECO:0000313" key="4">
    <source>
        <dbReference type="EMBL" id="KAK0666292.1"/>
    </source>
</evidence>
<feature type="compositionally biased region" description="Gly residues" evidence="2">
    <location>
        <begin position="905"/>
        <end position="918"/>
    </location>
</feature>